<keyword evidence="12" id="KW-1185">Reference proteome</keyword>
<dbReference type="InterPro" id="IPR011701">
    <property type="entry name" value="MFS"/>
</dbReference>
<dbReference type="AlphaFoldDB" id="A0A163ZV94"/>
<dbReference type="InterPro" id="IPR004638">
    <property type="entry name" value="EmrB-like"/>
</dbReference>
<feature type="transmembrane region" description="Helical" evidence="9">
    <location>
        <begin position="311"/>
        <end position="332"/>
    </location>
</feature>
<dbReference type="Proteomes" id="UP000076563">
    <property type="component" value="Unassembled WGS sequence"/>
</dbReference>
<dbReference type="STRING" id="1007103.GCA_000213315_04700"/>
<evidence type="ECO:0000313" key="12">
    <source>
        <dbReference type="Proteomes" id="UP000076563"/>
    </source>
</evidence>
<evidence type="ECO:0000256" key="6">
    <source>
        <dbReference type="ARBA" id="ARBA00022989"/>
    </source>
</evidence>
<dbReference type="PRINTS" id="PR01036">
    <property type="entry name" value="TCRTETB"/>
</dbReference>
<protein>
    <submittedName>
        <fullName evidence="11">MFS transporter</fullName>
    </submittedName>
</protein>
<feature type="transmembrane region" description="Helical" evidence="9">
    <location>
        <begin position="116"/>
        <end position="136"/>
    </location>
</feature>
<dbReference type="Pfam" id="PF07690">
    <property type="entry name" value="MFS_1"/>
    <property type="match status" value="1"/>
</dbReference>
<feature type="transmembrane region" description="Helical" evidence="9">
    <location>
        <begin position="407"/>
        <end position="425"/>
    </location>
</feature>
<name>A0A163ZV94_9BACL</name>
<evidence type="ECO:0000256" key="4">
    <source>
        <dbReference type="ARBA" id="ARBA00022475"/>
    </source>
</evidence>
<feature type="transmembrane region" description="Helical" evidence="9">
    <location>
        <begin position="148"/>
        <end position="167"/>
    </location>
</feature>
<feature type="transmembrane region" description="Helical" evidence="9">
    <location>
        <begin position="21"/>
        <end position="39"/>
    </location>
</feature>
<dbReference type="RefSeq" id="WP_063178278.1">
    <property type="nucleotide sequence ID" value="NZ_LQRA01000035.1"/>
</dbReference>
<feature type="transmembrane region" description="Helical" evidence="9">
    <location>
        <begin position="237"/>
        <end position="254"/>
    </location>
</feature>
<evidence type="ECO:0000313" key="11">
    <source>
        <dbReference type="EMBL" id="KZE82490.1"/>
    </source>
</evidence>
<evidence type="ECO:0000256" key="8">
    <source>
        <dbReference type="SAM" id="MobiDB-lite"/>
    </source>
</evidence>
<evidence type="ECO:0000259" key="10">
    <source>
        <dbReference type="PROSITE" id="PS50850"/>
    </source>
</evidence>
<sequence>MMASPQETKDNRGGLSGYGSLLTVLMLGLFLAILNQTLLNVALPHLTADFGVSTSTVQWLLTGYMLVNGVLIPLSAYLIERLGVRRLFLIAMLSFTAGALICSLAPSFPVMLTGRLIQAIGGGVLTPLVMSVILFIFPPEMRGKGMGLFGLAMMFAPAVGPTLSGWIVQNYDWHWLFTGMLPFGVLVLVIAFFKLKNIEEPKKIKLDTFGTVTSISGVGLLLYGLSEAGSRGWTDAVVLSCIVAGFVLLIAFVIQQIRSENPMLDMRVFRYGVFSLSTVINVFVTASMFAGMILLPLYLQNLRGFTPLDSGLMMLPGAIVMMIMSPISGTLFDKIGPRPLAVIGMIITTVTTYEFTTLTLDTSYGYIVAIYMARYFGMSLLMMPIMTAGMNQLPRELSKHGTAMSNTLRQISGSIGTSLITTIFTNRSTAHYAAFTDRMDTTDPTFMDSFNALVNRIAAAAHLPLTEAKTQAAATLAGQAKLQATVMGINDAFFWTTIISVIGLGLSVFLRDVRKDKPKAGLLAPEETSARPTEVILLPSPGQTAQ</sequence>
<dbReference type="InterPro" id="IPR036259">
    <property type="entry name" value="MFS_trans_sf"/>
</dbReference>
<evidence type="ECO:0000256" key="5">
    <source>
        <dbReference type="ARBA" id="ARBA00022692"/>
    </source>
</evidence>
<keyword evidence="4" id="KW-1003">Cell membrane</keyword>
<organism evidence="11 12">
    <name type="scientific">Paenibacillus elgii</name>
    <dbReference type="NCBI Taxonomy" id="189691"/>
    <lineage>
        <taxon>Bacteria</taxon>
        <taxon>Bacillati</taxon>
        <taxon>Bacillota</taxon>
        <taxon>Bacilli</taxon>
        <taxon>Bacillales</taxon>
        <taxon>Paenibacillaceae</taxon>
        <taxon>Paenibacillus</taxon>
    </lineage>
</organism>
<dbReference type="eggNOG" id="COG2814">
    <property type="taxonomic scope" value="Bacteria"/>
</dbReference>
<feature type="transmembrane region" description="Helical" evidence="9">
    <location>
        <begin position="59"/>
        <end position="80"/>
    </location>
</feature>
<feature type="transmembrane region" description="Helical" evidence="9">
    <location>
        <begin position="173"/>
        <end position="194"/>
    </location>
</feature>
<comment type="subcellular location">
    <subcellularLocation>
        <location evidence="1">Cell membrane</location>
        <topology evidence="1">Multi-pass membrane protein</topology>
    </subcellularLocation>
</comment>
<evidence type="ECO:0000256" key="3">
    <source>
        <dbReference type="ARBA" id="ARBA00022448"/>
    </source>
</evidence>
<dbReference type="Gene3D" id="1.20.1720.10">
    <property type="entry name" value="Multidrug resistance protein D"/>
    <property type="match status" value="1"/>
</dbReference>
<feature type="region of interest" description="Disordered" evidence="8">
    <location>
        <begin position="524"/>
        <end position="546"/>
    </location>
</feature>
<comment type="caution">
    <text evidence="11">The sequence shown here is derived from an EMBL/GenBank/DDBJ whole genome shotgun (WGS) entry which is preliminary data.</text>
</comment>
<dbReference type="GO" id="GO:0005886">
    <property type="term" value="C:plasma membrane"/>
    <property type="evidence" value="ECO:0007669"/>
    <property type="project" value="UniProtKB-SubCell"/>
</dbReference>
<feature type="transmembrane region" description="Helical" evidence="9">
    <location>
        <begin position="492"/>
        <end position="510"/>
    </location>
</feature>
<reference evidence="12" key="1">
    <citation type="submission" date="2016-01" db="EMBL/GenBank/DDBJ databases">
        <title>Draft genome of Chromobacterium sp. F49.</title>
        <authorList>
            <person name="Hong K.W."/>
        </authorList>
    </citation>
    <scope>NUCLEOTIDE SEQUENCE [LARGE SCALE GENOMIC DNA]</scope>
    <source>
        <strain evidence="12">M63</strain>
    </source>
</reference>
<feature type="transmembrane region" description="Helical" evidence="9">
    <location>
        <begin position="339"/>
        <end position="358"/>
    </location>
</feature>
<feature type="transmembrane region" description="Helical" evidence="9">
    <location>
        <begin position="206"/>
        <end position="225"/>
    </location>
</feature>
<gene>
    <name evidence="11" type="ORF">AV654_08280</name>
</gene>
<keyword evidence="5 9" id="KW-0812">Transmembrane</keyword>
<keyword evidence="3" id="KW-0813">Transport</keyword>
<dbReference type="SUPFAM" id="SSF103473">
    <property type="entry name" value="MFS general substrate transporter"/>
    <property type="match status" value="1"/>
</dbReference>
<evidence type="ECO:0000256" key="9">
    <source>
        <dbReference type="SAM" id="Phobius"/>
    </source>
</evidence>
<keyword evidence="7 9" id="KW-0472">Membrane</keyword>
<dbReference type="PROSITE" id="PS50850">
    <property type="entry name" value="MFS"/>
    <property type="match status" value="1"/>
</dbReference>
<evidence type="ECO:0000256" key="7">
    <source>
        <dbReference type="ARBA" id="ARBA00023136"/>
    </source>
</evidence>
<comment type="similarity">
    <text evidence="2">Belongs to the major facilitator superfamily. EmrB family.</text>
</comment>
<dbReference type="PANTHER" id="PTHR42718">
    <property type="entry name" value="MAJOR FACILITATOR SUPERFAMILY MULTIDRUG TRANSPORTER MFSC"/>
    <property type="match status" value="1"/>
</dbReference>
<dbReference type="NCBIfam" id="TIGR00711">
    <property type="entry name" value="efflux_EmrB"/>
    <property type="match status" value="1"/>
</dbReference>
<keyword evidence="6 9" id="KW-1133">Transmembrane helix</keyword>
<evidence type="ECO:0000256" key="1">
    <source>
        <dbReference type="ARBA" id="ARBA00004651"/>
    </source>
</evidence>
<proteinExistence type="inferred from homology"/>
<dbReference type="InterPro" id="IPR020846">
    <property type="entry name" value="MFS_dom"/>
</dbReference>
<feature type="transmembrane region" description="Helical" evidence="9">
    <location>
        <begin position="364"/>
        <end position="386"/>
    </location>
</feature>
<accession>A0A163ZV94</accession>
<dbReference type="Gene3D" id="1.20.1250.20">
    <property type="entry name" value="MFS general substrate transporter like domains"/>
    <property type="match status" value="1"/>
</dbReference>
<dbReference type="GO" id="GO:0022857">
    <property type="term" value="F:transmembrane transporter activity"/>
    <property type="evidence" value="ECO:0007669"/>
    <property type="project" value="InterPro"/>
</dbReference>
<dbReference type="EMBL" id="LQRA01000035">
    <property type="protein sequence ID" value="KZE82490.1"/>
    <property type="molecule type" value="Genomic_DNA"/>
</dbReference>
<feature type="domain" description="Major facilitator superfamily (MFS) profile" evidence="10">
    <location>
        <begin position="21"/>
        <end position="515"/>
    </location>
</feature>
<dbReference type="PANTHER" id="PTHR42718:SF9">
    <property type="entry name" value="MAJOR FACILITATOR SUPERFAMILY MULTIDRUG TRANSPORTER MFSC"/>
    <property type="match status" value="1"/>
</dbReference>
<dbReference type="CDD" id="cd17503">
    <property type="entry name" value="MFS_LmrB_MDR_like"/>
    <property type="match status" value="1"/>
</dbReference>
<feature type="transmembrane region" description="Helical" evidence="9">
    <location>
        <begin position="87"/>
        <end position="110"/>
    </location>
</feature>
<evidence type="ECO:0000256" key="2">
    <source>
        <dbReference type="ARBA" id="ARBA00008537"/>
    </source>
</evidence>
<feature type="transmembrane region" description="Helical" evidence="9">
    <location>
        <begin position="274"/>
        <end position="299"/>
    </location>
</feature>